<evidence type="ECO:0000256" key="1">
    <source>
        <dbReference type="SAM" id="MobiDB-lite"/>
    </source>
</evidence>
<keyword evidence="3" id="KW-1185">Reference proteome</keyword>
<dbReference type="EMBL" id="MU006787">
    <property type="protein sequence ID" value="KAF2639390.1"/>
    <property type="molecule type" value="Genomic_DNA"/>
</dbReference>
<organism evidence="2 3">
    <name type="scientific">Massarina eburnea CBS 473.64</name>
    <dbReference type="NCBI Taxonomy" id="1395130"/>
    <lineage>
        <taxon>Eukaryota</taxon>
        <taxon>Fungi</taxon>
        <taxon>Dikarya</taxon>
        <taxon>Ascomycota</taxon>
        <taxon>Pezizomycotina</taxon>
        <taxon>Dothideomycetes</taxon>
        <taxon>Pleosporomycetidae</taxon>
        <taxon>Pleosporales</taxon>
        <taxon>Massarineae</taxon>
        <taxon>Massarinaceae</taxon>
        <taxon>Massarina</taxon>
    </lineage>
</organism>
<gene>
    <name evidence="2" type="ORF">P280DRAFT_550812</name>
</gene>
<proteinExistence type="predicted"/>
<feature type="region of interest" description="Disordered" evidence="1">
    <location>
        <begin position="79"/>
        <end position="98"/>
    </location>
</feature>
<name>A0A6A6RVM6_9PLEO</name>
<accession>A0A6A6RVM6</accession>
<evidence type="ECO:0000313" key="3">
    <source>
        <dbReference type="Proteomes" id="UP000799753"/>
    </source>
</evidence>
<feature type="region of interest" description="Disordered" evidence="1">
    <location>
        <begin position="274"/>
        <end position="319"/>
    </location>
</feature>
<protein>
    <submittedName>
        <fullName evidence="2">Uncharacterized protein</fullName>
    </submittedName>
</protein>
<sequence length="351" mass="38829">MPSSNRSTPPVSYDNDYLRHCRNVAAQQARYDREDDELVADVDRAMKGPSTHTNNVQGKLDTIYEMASDLPVSTQDASVLTPCSTSRPATGHPTSARPAEIHESIRLPVSETFLQRCRDPEHIRVFVHHPTWNAALEVNVSPGSTPNNETSVYLQKPEIVPIYGETVTNPTYTIEPQVYPSYEDLPTKNRRNTSNVRDPELFFDHDPCVTASSITPTNRMNTVQNSGQMARHPESPVTDSVNHTILELSGHPVTTGPVERLELGPVVRPMDLDAAGPRESFPSPIRTVGEPTLAEPEQAPQLASIGESKSLLEDQDLAPYITADTNDLGRFEEKMPTATKIVKGNSRKKME</sequence>
<dbReference type="Proteomes" id="UP000799753">
    <property type="component" value="Unassembled WGS sequence"/>
</dbReference>
<reference evidence="2" key="1">
    <citation type="journal article" date="2020" name="Stud. Mycol.">
        <title>101 Dothideomycetes genomes: a test case for predicting lifestyles and emergence of pathogens.</title>
        <authorList>
            <person name="Haridas S."/>
            <person name="Albert R."/>
            <person name="Binder M."/>
            <person name="Bloem J."/>
            <person name="Labutti K."/>
            <person name="Salamov A."/>
            <person name="Andreopoulos B."/>
            <person name="Baker S."/>
            <person name="Barry K."/>
            <person name="Bills G."/>
            <person name="Bluhm B."/>
            <person name="Cannon C."/>
            <person name="Castanera R."/>
            <person name="Culley D."/>
            <person name="Daum C."/>
            <person name="Ezra D."/>
            <person name="Gonzalez J."/>
            <person name="Henrissat B."/>
            <person name="Kuo A."/>
            <person name="Liang C."/>
            <person name="Lipzen A."/>
            <person name="Lutzoni F."/>
            <person name="Magnuson J."/>
            <person name="Mondo S."/>
            <person name="Nolan M."/>
            <person name="Ohm R."/>
            <person name="Pangilinan J."/>
            <person name="Park H.-J."/>
            <person name="Ramirez L."/>
            <person name="Alfaro M."/>
            <person name="Sun H."/>
            <person name="Tritt A."/>
            <person name="Yoshinaga Y."/>
            <person name="Zwiers L.-H."/>
            <person name="Turgeon B."/>
            <person name="Goodwin S."/>
            <person name="Spatafora J."/>
            <person name="Crous P."/>
            <person name="Grigoriev I."/>
        </authorList>
    </citation>
    <scope>NUCLEOTIDE SEQUENCE</scope>
    <source>
        <strain evidence="2">CBS 473.64</strain>
    </source>
</reference>
<evidence type="ECO:0000313" key="2">
    <source>
        <dbReference type="EMBL" id="KAF2639390.1"/>
    </source>
</evidence>
<feature type="compositionally biased region" description="Polar residues" evidence="1">
    <location>
        <begin position="79"/>
        <end position="88"/>
    </location>
</feature>
<dbReference type="AlphaFoldDB" id="A0A6A6RVM6"/>